<dbReference type="InterPro" id="IPR013094">
    <property type="entry name" value="AB_hydrolase_3"/>
</dbReference>
<proteinExistence type="inferred from homology"/>
<keyword evidence="3" id="KW-0378">Hydrolase</keyword>
<gene>
    <name evidence="3" type="ORF">RchiOBHm_Chr6g0258441</name>
</gene>
<keyword evidence="4" id="KW-1185">Reference proteome</keyword>
<dbReference type="InterPro" id="IPR029058">
    <property type="entry name" value="AB_hydrolase_fold"/>
</dbReference>
<comment type="similarity">
    <text evidence="1">Belongs to the 'GDXG' lipolytic enzyme family.</text>
</comment>
<evidence type="ECO:0000256" key="1">
    <source>
        <dbReference type="ARBA" id="ARBA00010515"/>
    </source>
</evidence>
<dbReference type="SUPFAM" id="SSF53474">
    <property type="entry name" value="alpha/beta-Hydrolases"/>
    <property type="match status" value="1"/>
</dbReference>
<feature type="domain" description="Alpha/beta hydrolase fold-3" evidence="2">
    <location>
        <begin position="4"/>
        <end position="75"/>
    </location>
</feature>
<dbReference type="PANTHER" id="PTHR23024:SF582">
    <property type="entry name" value="CARBOXYLESTERASE 12-RELATED"/>
    <property type="match status" value="1"/>
</dbReference>
<dbReference type="OMA" id="VGLACHR"/>
<dbReference type="Pfam" id="PF07859">
    <property type="entry name" value="Abhydrolase_3"/>
    <property type="match status" value="1"/>
</dbReference>
<protein>
    <submittedName>
        <fullName evidence="3">Putative carboxylesterase</fullName>
        <ecNumber evidence="3">3.1.1.1</ecNumber>
    </submittedName>
</protein>
<organism evidence="3 4">
    <name type="scientific">Rosa chinensis</name>
    <name type="common">China rose</name>
    <dbReference type="NCBI Taxonomy" id="74649"/>
    <lineage>
        <taxon>Eukaryota</taxon>
        <taxon>Viridiplantae</taxon>
        <taxon>Streptophyta</taxon>
        <taxon>Embryophyta</taxon>
        <taxon>Tracheophyta</taxon>
        <taxon>Spermatophyta</taxon>
        <taxon>Magnoliopsida</taxon>
        <taxon>eudicotyledons</taxon>
        <taxon>Gunneridae</taxon>
        <taxon>Pentapetalae</taxon>
        <taxon>rosids</taxon>
        <taxon>fabids</taxon>
        <taxon>Rosales</taxon>
        <taxon>Rosaceae</taxon>
        <taxon>Rosoideae</taxon>
        <taxon>Rosoideae incertae sedis</taxon>
        <taxon>Rosa</taxon>
    </lineage>
</organism>
<dbReference type="EC" id="3.1.1.1" evidence="3"/>
<dbReference type="GO" id="GO:0106435">
    <property type="term" value="F:carboxylesterase activity"/>
    <property type="evidence" value="ECO:0007669"/>
    <property type="project" value="UniProtKB-EC"/>
</dbReference>
<dbReference type="STRING" id="74649.A0A2P6PML2"/>
<evidence type="ECO:0000259" key="2">
    <source>
        <dbReference type="Pfam" id="PF07859"/>
    </source>
</evidence>
<dbReference type="AlphaFoldDB" id="A0A2P6PML2"/>
<dbReference type="Gramene" id="PRQ23172">
    <property type="protein sequence ID" value="PRQ23172"/>
    <property type="gene ID" value="RchiOBHm_Chr6g0258441"/>
</dbReference>
<dbReference type="Gene3D" id="3.40.50.1820">
    <property type="entry name" value="alpha/beta hydrolase"/>
    <property type="match status" value="1"/>
</dbReference>
<reference evidence="3 4" key="1">
    <citation type="journal article" date="2018" name="Nat. Genet.">
        <title>The Rosa genome provides new insights in the design of modern roses.</title>
        <authorList>
            <person name="Bendahmane M."/>
        </authorList>
    </citation>
    <scope>NUCLEOTIDE SEQUENCE [LARGE SCALE GENOMIC DNA]</scope>
    <source>
        <strain evidence="4">cv. Old Blush</strain>
    </source>
</reference>
<evidence type="ECO:0000313" key="3">
    <source>
        <dbReference type="EMBL" id="PRQ23172.1"/>
    </source>
</evidence>
<dbReference type="InterPro" id="IPR050466">
    <property type="entry name" value="Carboxylest/Gibb_receptor"/>
</dbReference>
<dbReference type="EMBL" id="PDCK01000044">
    <property type="protein sequence ID" value="PRQ23172.1"/>
    <property type="molecule type" value="Genomic_DNA"/>
</dbReference>
<comment type="caution">
    <text evidence="3">The sequence shown here is derived from an EMBL/GenBank/DDBJ whole genome shotgun (WGS) entry which is preliminary data.</text>
</comment>
<evidence type="ECO:0000313" key="4">
    <source>
        <dbReference type="Proteomes" id="UP000238479"/>
    </source>
</evidence>
<sequence length="98" mass="11279">MWLYMNKENEGLQDRRLVPAAQDLRHLGCERVLVFLAEMDHLKGGGKRYVEELKKSGWSGSVEVKETVGKDHCFHLAEPKDQQTMDLVKKIASFINLH</sequence>
<dbReference type="Proteomes" id="UP000238479">
    <property type="component" value="Chromosome 6"/>
</dbReference>
<name>A0A2P6PML2_ROSCH</name>
<accession>A0A2P6PML2</accession>
<dbReference type="PANTHER" id="PTHR23024">
    <property type="entry name" value="ARYLACETAMIDE DEACETYLASE"/>
    <property type="match status" value="1"/>
</dbReference>